<feature type="region of interest" description="Disordered" evidence="1">
    <location>
        <begin position="376"/>
        <end position="397"/>
    </location>
</feature>
<feature type="region of interest" description="Disordered" evidence="1">
    <location>
        <begin position="254"/>
        <end position="294"/>
    </location>
</feature>
<dbReference type="EMBL" id="MNPL01005793">
    <property type="protein sequence ID" value="OQR75783.1"/>
    <property type="molecule type" value="Genomic_DNA"/>
</dbReference>
<feature type="region of interest" description="Disordered" evidence="1">
    <location>
        <begin position="427"/>
        <end position="446"/>
    </location>
</feature>
<accession>A0A1V9XQS9</accession>
<dbReference type="GO" id="GO:0035023">
    <property type="term" value="P:regulation of Rho protein signal transduction"/>
    <property type="evidence" value="ECO:0007669"/>
    <property type="project" value="TreeGrafter"/>
</dbReference>
<protein>
    <recommendedName>
        <fullName evidence="2">SAM domain-containing protein</fullName>
    </recommendedName>
</protein>
<evidence type="ECO:0000256" key="1">
    <source>
        <dbReference type="SAM" id="MobiDB-lite"/>
    </source>
</evidence>
<dbReference type="OrthoDB" id="6434417at2759"/>
<feature type="domain" description="SAM" evidence="2">
    <location>
        <begin position="474"/>
        <end position="536"/>
    </location>
</feature>
<reference evidence="3 4" key="1">
    <citation type="journal article" date="2017" name="Gigascience">
        <title>Draft genome of the honey bee ectoparasitic mite, Tropilaelaps mercedesae, is shaped by the parasitic life history.</title>
        <authorList>
            <person name="Dong X."/>
            <person name="Armstrong S.D."/>
            <person name="Xia D."/>
            <person name="Makepeace B.L."/>
            <person name="Darby A.C."/>
            <person name="Kadowaki T."/>
        </authorList>
    </citation>
    <scope>NUCLEOTIDE SEQUENCE [LARGE SCALE GENOMIC DNA]</scope>
    <source>
        <strain evidence="3">Wuxi-XJTLU</strain>
    </source>
</reference>
<feature type="compositionally biased region" description="Basic and acidic residues" evidence="1">
    <location>
        <begin position="665"/>
        <end position="688"/>
    </location>
</feature>
<dbReference type="GO" id="GO:0003779">
    <property type="term" value="F:actin binding"/>
    <property type="evidence" value="ECO:0007669"/>
    <property type="project" value="TreeGrafter"/>
</dbReference>
<dbReference type="InParanoid" id="A0A1V9XQS9"/>
<feature type="compositionally biased region" description="Polar residues" evidence="1">
    <location>
        <begin position="694"/>
        <end position="704"/>
    </location>
</feature>
<sequence length="743" mass="82599">MPLRSFLASSTSKRNDYDRDSQPVPPLSRRKIGRARFTRAQLHTNISHGTCRAGPNYSPGGGPLYTEQITVCENHRGYAASLDALYRTSTGVSEREENVGLPSTSTACGSSGLSAAVFRRSEARQLDKLSRHSLTTEGHDASQSNVAGLNTPGERTVPVGPGRGYPTLCERHRQERRHSLLVHSNHDVMSRYSPPVTRQAFDDTSRYDVPKPCLPENTDGCSTLPRSYQPAPRRVTDLANVDTVHNLRRFGSVDHVDKHSPQPVQQESVYHQHVKSHSHHRKPHDSPLVIPTPPPLPNWTVHRLEKHKSIDSWSQTSNTSSRASHASHESALARQMSILSQGSHSSHESLSSLLAHRRSSDLDSVSTLTDTNISSSQEAATLNQATGSNNTVTRGSIREEYRNTGSSTFSAMNELNEELQTKLTLLRGQREQSEQTQASSTRETSRDLRGILGNSVAEKIPRRRKPTPSAIYTYITPESNPQEVRDWMIDKGFEPAIVEACRGRTGEQMFSLTRDELSGHPWAPREEVQKLISHLTVQKNLCGYNPNDGGLKELLRRRKNLVDGGGTSDELMSPEGDLSHSASELQLKEMEAKDDQMIRARCGPTPPLRPRGHIVYTSSKDDTISLHSKDSEELIDESVRNSPTSVSSSFAFNLQGTMKSVLDSKESVDAPEATFKDKQAKESTDKTVDVPSITKETSASENGKTPQIWIEEIRDVKAKIRKDNEVSPIELRIEDDDREETRM</sequence>
<keyword evidence="4" id="KW-1185">Reference proteome</keyword>
<dbReference type="Pfam" id="PF18016">
    <property type="entry name" value="SAM_3"/>
    <property type="match status" value="1"/>
</dbReference>
<dbReference type="InterPro" id="IPR041418">
    <property type="entry name" value="SAM_3"/>
</dbReference>
<dbReference type="Proteomes" id="UP000192247">
    <property type="component" value="Unassembled WGS sequence"/>
</dbReference>
<proteinExistence type="predicted"/>
<comment type="caution">
    <text evidence="3">The sequence shown here is derived from an EMBL/GenBank/DDBJ whole genome shotgun (WGS) entry which is preliminary data.</text>
</comment>
<dbReference type="Gene3D" id="1.10.150.50">
    <property type="entry name" value="Transcription Factor, Ets-1"/>
    <property type="match status" value="1"/>
</dbReference>
<name>A0A1V9XQS9_9ACAR</name>
<evidence type="ECO:0000313" key="4">
    <source>
        <dbReference type="Proteomes" id="UP000192247"/>
    </source>
</evidence>
<feature type="region of interest" description="Disordered" evidence="1">
    <location>
        <begin position="207"/>
        <end position="229"/>
    </location>
</feature>
<dbReference type="GO" id="GO:0005886">
    <property type="term" value="C:plasma membrane"/>
    <property type="evidence" value="ECO:0007669"/>
    <property type="project" value="TreeGrafter"/>
</dbReference>
<gene>
    <name evidence="3" type="ORF">BIW11_08203</name>
</gene>
<feature type="compositionally biased region" description="Low complexity" evidence="1">
    <location>
        <begin position="320"/>
        <end position="332"/>
    </location>
</feature>
<feature type="region of interest" description="Disordered" evidence="1">
    <location>
        <begin position="1"/>
        <end position="27"/>
    </location>
</feature>
<feature type="region of interest" description="Disordered" evidence="1">
    <location>
        <begin position="665"/>
        <end position="704"/>
    </location>
</feature>
<evidence type="ECO:0000259" key="2">
    <source>
        <dbReference type="Pfam" id="PF18016"/>
    </source>
</evidence>
<dbReference type="InterPro" id="IPR039801">
    <property type="entry name" value="EPS8-like"/>
</dbReference>
<feature type="region of interest" description="Disordered" evidence="1">
    <location>
        <begin position="310"/>
        <end position="332"/>
    </location>
</feature>
<dbReference type="InterPro" id="IPR013761">
    <property type="entry name" value="SAM/pointed_sf"/>
</dbReference>
<organism evidence="3 4">
    <name type="scientific">Tropilaelaps mercedesae</name>
    <dbReference type="NCBI Taxonomy" id="418985"/>
    <lineage>
        <taxon>Eukaryota</taxon>
        <taxon>Metazoa</taxon>
        <taxon>Ecdysozoa</taxon>
        <taxon>Arthropoda</taxon>
        <taxon>Chelicerata</taxon>
        <taxon>Arachnida</taxon>
        <taxon>Acari</taxon>
        <taxon>Parasitiformes</taxon>
        <taxon>Mesostigmata</taxon>
        <taxon>Gamasina</taxon>
        <taxon>Dermanyssoidea</taxon>
        <taxon>Laelapidae</taxon>
        <taxon>Tropilaelaps</taxon>
    </lineage>
</organism>
<dbReference type="PANTHER" id="PTHR12287:SF23">
    <property type="entry name" value="AROUSER, ISOFORM A-RELATED"/>
    <property type="match status" value="1"/>
</dbReference>
<feature type="region of interest" description="Disordered" evidence="1">
    <location>
        <begin position="133"/>
        <end position="162"/>
    </location>
</feature>
<evidence type="ECO:0000313" key="3">
    <source>
        <dbReference type="EMBL" id="OQR75783.1"/>
    </source>
</evidence>
<dbReference type="GO" id="GO:0007266">
    <property type="term" value="P:Rho protein signal transduction"/>
    <property type="evidence" value="ECO:0007669"/>
    <property type="project" value="TreeGrafter"/>
</dbReference>
<feature type="compositionally biased region" description="Polar residues" evidence="1">
    <location>
        <begin position="133"/>
        <end position="148"/>
    </location>
</feature>
<dbReference type="STRING" id="418985.A0A1V9XQS9"/>
<feature type="compositionally biased region" description="Basic residues" evidence="1">
    <location>
        <begin position="272"/>
        <end position="283"/>
    </location>
</feature>
<dbReference type="AlphaFoldDB" id="A0A1V9XQS9"/>
<dbReference type="PANTHER" id="PTHR12287">
    <property type="entry name" value="EPIDERMAL GROWTH FACTOR RECEPTOR KINASE SUBSTRATE EPS8-RELATED PROTEIN"/>
    <property type="match status" value="1"/>
</dbReference>
<feature type="compositionally biased region" description="Polar residues" evidence="1">
    <location>
        <begin position="376"/>
        <end position="394"/>
    </location>
</feature>